<name>E8LK18_SUCHY</name>
<evidence type="ECO:0000256" key="5">
    <source>
        <dbReference type="ARBA" id="ARBA00022833"/>
    </source>
</evidence>
<evidence type="ECO:0000313" key="9">
    <source>
        <dbReference type="EMBL" id="EFY07134.1"/>
    </source>
</evidence>
<dbReference type="eggNOG" id="COG4783">
    <property type="taxonomic scope" value="Bacteria"/>
</dbReference>
<evidence type="ECO:0000313" key="10">
    <source>
        <dbReference type="Proteomes" id="UP000018458"/>
    </source>
</evidence>
<dbReference type="Pfam" id="PF01435">
    <property type="entry name" value="Peptidase_M48"/>
    <property type="match status" value="1"/>
</dbReference>
<comment type="cofactor">
    <cofactor evidence="1">
        <name>Zn(2+)</name>
        <dbReference type="ChEBI" id="CHEBI:29105"/>
    </cofactor>
</comment>
<dbReference type="SUPFAM" id="SSF48452">
    <property type="entry name" value="TPR-like"/>
    <property type="match status" value="1"/>
</dbReference>
<gene>
    <name evidence="9" type="ORF">HMPREF9444_01055</name>
</gene>
<accession>E8LK18</accession>
<evidence type="ECO:0000256" key="1">
    <source>
        <dbReference type="ARBA" id="ARBA00001947"/>
    </source>
</evidence>
<keyword evidence="3" id="KW-0479">Metal-binding</keyword>
<reference evidence="9 10" key="1">
    <citation type="submission" date="2011-01" db="EMBL/GenBank/DDBJ databases">
        <authorList>
            <person name="Weinstock G."/>
            <person name="Sodergren E."/>
            <person name="Clifton S."/>
            <person name="Fulton L."/>
            <person name="Fulton B."/>
            <person name="Courtney L."/>
            <person name="Fronick C."/>
            <person name="Harrison M."/>
            <person name="Strong C."/>
            <person name="Farmer C."/>
            <person name="Delahaunty K."/>
            <person name="Markovic C."/>
            <person name="Hall O."/>
            <person name="Minx P."/>
            <person name="Tomlinson C."/>
            <person name="Mitreva M."/>
            <person name="Hou S."/>
            <person name="Chen J."/>
            <person name="Wollam A."/>
            <person name="Pepin K.H."/>
            <person name="Johnson M."/>
            <person name="Bhonagiri V."/>
            <person name="Zhang X."/>
            <person name="Suruliraj S."/>
            <person name="Warren W."/>
            <person name="Chinwalla A."/>
            <person name="Mardis E.R."/>
            <person name="Wilson R.K."/>
        </authorList>
    </citation>
    <scope>NUCLEOTIDE SEQUENCE [LARGE SCALE GENOMIC DNA]</scope>
    <source>
        <strain evidence="10">DSM 22608 / JCM 16073 / KCTC 15190 / YIT 12066</strain>
    </source>
</reference>
<proteinExistence type="predicted"/>
<dbReference type="AlphaFoldDB" id="E8LK18"/>
<organism evidence="9 10">
    <name type="scientific">Succinatimonas hippei (strain DSM 22608 / JCM 16073 / KCTC 15190 / YIT 12066)</name>
    <dbReference type="NCBI Taxonomy" id="762983"/>
    <lineage>
        <taxon>Bacteria</taxon>
        <taxon>Pseudomonadati</taxon>
        <taxon>Pseudomonadota</taxon>
        <taxon>Gammaproteobacteria</taxon>
        <taxon>Aeromonadales</taxon>
        <taxon>Succinivibrionaceae</taxon>
        <taxon>Succinatimonas</taxon>
    </lineage>
</organism>
<dbReference type="STRING" id="762983.HMPREF9444_01055"/>
<keyword evidence="5" id="KW-0862">Zinc</keyword>
<evidence type="ECO:0000256" key="3">
    <source>
        <dbReference type="ARBA" id="ARBA00022723"/>
    </source>
</evidence>
<dbReference type="RefSeq" id="WP_009143256.1">
    <property type="nucleotide sequence ID" value="NZ_GL830988.1"/>
</dbReference>
<dbReference type="InterPro" id="IPR001915">
    <property type="entry name" value="Peptidase_M48"/>
</dbReference>
<dbReference type="OrthoDB" id="9810445at2"/>
<keyword evidence="2" id="KW-0645">Protease</keyword>
<dbReference type="Proteomes" id="UP000018458">
    <property type="component" value="Unassembled WGS sequence"/>
</dbReference>
<dbReference type="GO" id="GO:0016020">
    <property type="term" value="C:membrane"/>
    <property type="evidence" value="ECO:0007669"/>
    <property type="project" value="TreeGrafter"/>
</dbReference>
<dbReference type="InterPro" id="IPR011990">
    <property type="entry name" value="TPR-like_helical_dom_sf"/>
</dbReference>
<feature type="chain" id="PRO_5006952576" evidence="7">
    <location>
        <begin position="25"/>
        <end position="479"/>
    </location>
</feature>
<sequence length="479" mass="53677">MLKALKKISLSLALSSFLSIPVYAEISVPDIGTAGIMGLTVQKEEQIGNYFMRAARSQLPIIVDPVLDEYVSSVGNKLLMHAKGVQFPFEFFIVNNLNLNASAFLGGKVQINTGLFVYSDTEDEFASVLAHEISHVTQRHIARFIESEVKKSNTSIASIVGAIALSIINPAVGMAALSTSLGLAQQSRINFTRDNESEADRIGIDLLNRAGFNPEGTTDMFRKLLNMQGNINPVFALLIDHPLSEVRIAEAENRIAQLKKRQDSTNPDFFMAKARIDVRYKKNDFADLKEVLKNDLKANRYYKNYALALTCFELNEFKEAKTYLNNLGANMQNNLFVVDLLTDIDLKEHAYQSAINRLNGLYKRMPRNKAVVVNLANAYIQSGQNKSAIRIIRDYLKRDRSYPLSYTLLTEAYLKSGNRCEALQSQGEDYALKANYNRAIGSYNEALNVCRNNLTVEIIKARVSELIEQRAFDAELNKS</sequence>
<keyword evidence="7" id="KW-0732">Signal</keyword>
<dbReference type="PANTHER" id="PTHR22726:SF1">
    <property type="entry name" value="METALLOENDOPEPTIDASE OMA1, MITOCHONDRIAL"/>
    <property type="match status" value="1"/>
</dbReference>
<dbReference type="HOGENOM" id="CLU_030556_1_1_6"/>
<keyword evidence="6" id="KW-0482">Metalloprotease</keyword>
<feature type="domain" description="Peptidase M48" evidence="8">
    <location>
        <begin position="68"/>
        <end position="254"/>
    </location>
</feature>
<evidence type="ECO:0000256" key="2">
    <source>
        <dbReference type="ARBA" id="ARBA00022670"/>
    </source>
</evidence>
<evidence type="ECO:0000256" key="7">
    <source>
        <dbReference type="SAM" id="SignalP"/>
    </source>
</evidence>
<dbReference type="Gene3D" id="3.30.2010.10">
    <property type="entry name" value="Metalloproteases ('zincins'), catalytic domain"/>
    <property type="match status" value="1"/>
</dbReference>
<dbReference type="Gene3D" id="1.25.40.10">
    <property type="entry name" value="Tetratricopeptide repeat domain"/>
    <property type="match status" value="1"/>
</dbReference>
<feature type="signal peptide" evidence="7">
    <location>
        <begin position="1"/>
        <end position="24"/>
    </location>
</feature>
<dbReference type="PANTHER" id="PTHR22726">
    <property type="entry name" value="METALLOENDOPEPTIDASE OMA1"/>
    <property type="match status" value="1"/>
</dbReference>
<evidence type="ECO:0000256" key="6">
    <source>
        <dbReference type="ARBA" id="ARBA00023049"/>
    </source>
</evidence>
<keyword evidence="4" id="KW-0378">Hydrolase</keyword>
<protein>
    <submittedName>
        <fullName evidence="9">Tetratricopeptide repeat protein</fullName>
    </submittedName>
</protein>
<dbReference type="InterPro" id="IPR051156">
    <property type="entry name" value="Mito/Outer_Membr_Metalloprot"/>
</dbReference>
<comment type="caution">
    <text evidence="9">The sequence shown here is derived from an EMBL/GenBank/DDBJ whole genome shotgun (WGS) entry which is preliminary data.</text>
</comment>
<dbReference type="EMBL" id="AEVO01000051">
    <property type="protein sequence ID" value="EFY07134.1"/>
    <property type="molecule type" value="Genomic_DNA"/>
</dbReference>
<evidence type="ECO:0000256" key="4">
    <source>
        <dbReference type="ARBA" id="ARBA00022801"/>
    </source>
</evidence>
<evidence type="ECO:0000259" key="8">
    <source>
        <dbReference type="Pfam" id="PF01435"/>
    </source>
</evidence>
<keyword evidence="10" id="KW-1185">Reference proteome</keyword>
<dbReference type="GO" id="GO:0004222">
    <property type="term" value="F:metalloendopeptidase activity"/>
    <property type="evidence" value="ECO:0007669"/>
    <property type="project" value="InterPro"/>
</dbReference>
<dbReference type="GO" id="GO:0051603">
    <property type="term" value="P:proteolysis involved in protein catabolic process"/>
    <property type="evidence" value="ECO:0007669"/>
    <property type="project" value="TreeGrafter"/>
</dbReference>
<dbReference type="Pfam" id="PF14559">
    <property type="entry name" value="TPR_19"/>
    <property type="match status" value="1"/>
</dbReference>
<dbReference type="GO" id="GO:0046872">
    <property type="term" value="F:metal ion binding"/>
    <property type="evidence" value="ECO:0007669"/>
    <property type="project" value="UniProtKB-KW"/>
</dbReference>